<reference evidence="5 6" key="1">
    <citation type="submission" date="2019-09" db="EMBL/GenBank/DDBJ databases">
        <title>In-depth cultivation of the pig gut microbiome towards novel bacterial diversity and tailored functional studies.</title>
        <authorList>
            <person name="Wylensek D."/>
            <person name="Hitch T.C.A."/>
            <person name="Clavel T."/>
        </authorList>
    </citation>
    <scope>NUCLEOTIDE SEQUENCE [LARGE SCALE GENOMIC DNA]</scope>
    <source>
        <strain evidence="5 6">WCA3-693-APC-4?</strain>
    </source>
</reference>
<dbReference type="PROSITE" id="PS51782">
    <property type="entry name" value="LYSM"/>
    <property type="match status" value="1"/>
</dbReference>
<dbReference type="AlphaFoldDB" id="A0A6N7Y434"/>
<dbReference type="EMBL" id="VUNQ01000043">
    <property type="protein sequence ID" value="MSU02800.1"/>
    <property type="molecule type" value="Genomic_DNA"/>
</dbReference>
<keyword evidence="2" id="KW-0472">Membrane</keyword>
<dbReference type="InterPro" id="IPR018392">
    <property type="entry name" value="LysM"/>
</dbReference>
<evidence type="ECO:0000259" key="3">
    <source>
        <dbReference type="PROSITE" id="PS51109"/>
    </source>
</evidence>
<keyword evidence="1" id="KW-0732">Signal</keyword>
<proteinExistence type="predicted"/>
<evidence type="ECO:0000256" key="2">
    <source>
        <dbReference type="SAM" id="Phobius"/>
    </source>
</evidence>
<dbReference type="SUPFAM" id="SSF51261">
    <property type="entry name" value="Duplicated hybrid motif"/>
    <property type="match status" value="1"/>
</dbReference>
<dbReference type="CDD" id="cd00118">
    <property type="entry name" value="LysM"/>
    <property type="match status" value="1"/>
</dbReference>
<organism evidence="5 6">
    <name type="scientific">Tissierella pigra</name>
    <dbReference type="NCBI Taxonomy" id="2607614"/>
    <lineage>
        <taxon>Bacteria</taxon>
        <taxon>Bacillati</taxon>
        <taxon>Bacillota</taxon>
        <taxon>Tissierellia</taxon>
        <taxon>Tissierellales</taxon>
        <taxon>Tissierellaceae</taxon>
        <taxon>Tissierella</taxon>
    </lineage>
</organism>
<dbReference type="InterPro" id="IPR050570">
    <property type="entry name" value="Cell_wall_metabolism_enzyme"/>
</dbReference>
<feature type="transmembrane region" description="Helical" evidence="2">
    <location>
        <begin position="32"/>
        <end position="50"/>
    </location>
</feature>
<dbReference type="RefSeq" id="WP_154441959.1">
    <property type="nucleotide sequence ID" value="NZ_JAHLPJ010000001.1"/>
</dbReference>
<evidence type="ECO:0000313" key="5">
    <source>
        <dbReference type="EMBL" id="MSU02800.1"/>
    </source>
</evidence>
<dbReference type="SMART" id="SM00257">
    <property type="entry name" value="LysM"/>
    <property type="match status" value="1"/>
</dbReference>
<protein>
    <submittedName>
        <fullName evidence="5">Peptidoglycan DD-metalloendopeptidase family protein</fullName>
    </submittedName>
</protein>
<keyword evidence="2" id="KW-0812">Transmembrane</keyword>
<dbReference type="CDD" id="cd12797">
    <property type="entry name" value="M23_peptidase"/>
    <property type="match status" value="1"/>
</dbReference>
<keyword evidence="6" id="KW-1185">Reference proteome</keyword>
<accession>A0A6N7Y434</accession>
<feature type="domain" description="G5" evidence="3">
    <location>
        <begin position="264"/>
        <end position="345"/>
    </location>
</feature>
<sequence length="474" mass="53103">MDNPNYNYMRETFDKLRKTFDKLKLNGNDMKVALSSLMILSIVALSITGYKAYEIKMKAFDVYLGEDIIGTVRSQEEVNDIMDNLEKELSNTYNIDVVLDKDIKFEQTKAKEELITSSSDLQKQIKSKMHFLVSGYALEVDGTEVGVLKAREDIEDIINEIKKPYEDMAKEGTDIKDISIVENVQIAKKEVPLNKIKEKEDLYNHLLTGSEEIKTHMVEVGESFWTIAKIYNLSVEDLEAANPDKNPERLQIGDEVKLVVPKSVLTVATVLEVEYTENINYETEIEYDETMYTNQKKTKVNGSNGERKVVAKEIKHNGIIVDKDIVKEEIITEPVKEVVVKGTKEVPKTVATGTFLTPTRGRVSSRYGMRGGRMHRGLDIAAPIGTAIKASDGGKVIYSGSGKSGYGKMVEIDHGNGFVTRYAHCSKLLVNVGDKVYKGQHIANVGNTGRSSGPHLHFEVLKNGKNYNPSNYLK</sequence>
<dbReference type="InterPro" id="IPR036779">
    <property type="entry name" value="LysM_dom_sf"/>
</dbReference>
<evidence type="ECO:0000256" key="1">
    <source>
        <dbReference type="ARBA" id="ARBA00022729"/>
    </source>
</evidence>
<keyword evidence="2" id="KW-1133">Transmembrane helix</keyword>
<dbReference type="Proteomes" id="UP000469523">
    <property type="component" value="Unassembled WGS sequence"/>
</dbReference>
<dbReference type="SUPFAM" id="SSF54106">
    <property type="entry name" value="LysM domain"/>
    <property type="match status" value="1"/>
</dbReference>
<dbReference type="InterPro" id="IPR011098">
    <property type="entry name" value="G5_dom"/>
</dbReference>
<dbReference type="Pfam" id="PF01476">
    <property type="entry name" value="LysM"/>
    <property type="match status" value="1"/>
</dbReference>
<dbReference type="Pfam" id="PF01551">
    <property type="entry name" value="Peptidase_M23"/>
    <property type="match status" value="1"/>
</dbReference>
<gene>
    <name evidence="5" type="ORF">FYJ83_15160</name>
</gene>
<dbReference type="Gene3D" id="2.70.70.10">
    <property type="entry name" value="Glucose Permease (Domain IIA)"/>
    <property type="match status" value="1"/>
</dbReference>
<feature type="domain" description="LysM" evidence="4">
    <location>
        <begin position="214"/>
        <end position="258"/>
    </location>
</feature>
<dbReference type="PROSITE" id="PS51109">
    <property type="entry name" value="G5"/>
    <property type="match status" value="1"/>
</dbReference>
<evidence type="ECO:0000313" key="6">
    <source>
        <dbReference type="Proteomes" id="UP000469523"/>
    </source>
</evidence>
<dbReference type="SMART" id="SM01208">
    <property type="entry name" value="G5"/>
    <property type="match status" value="1"/>
</dbReference>
<dbReference type="InterPro" id="IPR011055">
    <property type="entry name" value="Dup_hybrid_motif"/>
</dbReference>
<dbReference type="PANTHER" id="PTHR21666:SF270">
    <property type="entry name" value="MUREIN HYDROLASE ACTIVATOR ENVC"/>
    <property type="match status" value="1"/>
</dbReference>
<dbReference type="PANTHER" id="PTHR21666">
    <property type="entry name" value="PEPTIDASE-RELATED"/>
    <property type="match status" value="1"/>
</dbReference>
<evidence type="ECO:0000259" key="4">
    <source>
        <dbReference type="PROSITE" id="PS51782"/>
    </source>
</evidence>
<dbReference type="Pfam" id="PF07501">
    <property type="entry name" value="G5"/>
    <property type="match status" value="1"/>
</dbReference>
<dbReference type="InterPro" id="IPR016047">
    <property type="entry name" value="M23ase_b-sheet_dom"/>
</dbReference>
<name>A0A6N7Y434_9FIRM</name>
<dbReference type="Gene3D" id="2.20.230.10">
    <property type="entry name" value="Resuscitation-promoting factor rpfb"/>
    <property type="match status" value="1"/>
</dbReference>
<dbReference type="GO" id="GO:0004222">
    <property type="term" value="F:metalloendopeptidase activity"/>
    <property type="evidence" value="ECO:0007669"/>
    <property type="project" value="TreeGrafter"/>
</dbReference>
<dbReference type="Gene3D" id="3.10.350.10">
    <property type="entry name" value="LysM domain"/>
    <property type="match status" value="1"/>
</dbReference>
<comment type="caution">
    <text evidence="5">The sequence shown here is derived from an EMBL/GenBank/DDBJ whole genome shotgun (WGS) entry which is preliminary data.</text>
</comment>